<dbReference type="Pfam" id="PF01370">
    <property type="entry name" value="Epimerase"/>
    <property type="match status" value="1"/>
</dbReference>
<dbReference type="Proteomes" id="UP000586042">
    <property type="component" value="Unassembled WGS sequence"/>
</dbReference>
<evidence type="ECO:0000313" key="3">
    <source>
        <dbReference type="Proteomes" id="UP000586042"/>
    </source>
</evidence>
<evidence type="ECO:0000259" key="1">
    <source>
        <dbReference type="Pfam" id="PF01370"/>
    </source>
</evidence>
<dbReference type="InterPro" id="IPR001509">
    <property type="entry name" value="Epimerase_deHydtase"/>
</dbReference>
<dbReference type="Gene3D" id="3.40.50.720">
    <property type="entry name" value="NAD(P)-binding Rossmann-like Domain"/>
    <property type="match status" value="1"/>
</dbReference>
<protein>
    <submittedName>
        <fullName evidence="2">NAD-dependent epimerase/dehydratase family protein</fullName>
    </submittedName>
</protein>
<dbReference type="EMBL" id="JABWGN010000037">
    <property type="protein sequence ID" value="NUW38468.1"/>
    <property type="molecule type" value="Genomic_DNA"/>
</dbReference>
<organism evidence="2 3">
    <name type="scientific">Nonomuraea montanisoli</name>
    <dbReference type="NCBI Taxonomy" id="2741721"/>
    <lineage>
        <taxon>Bacteria</taxon>
        <taxon>Bacillati</taxon>
        <taxon>Actinomycetota</taxon>
        <taxon>Actinomycetes</taxon>
        <taxon>Streptosporangiales</taxon>
        <taxon>Streptosporangiaceae</taxon>
        <taxon>Nonomuraea</taxon>
    </lineage>
</organism>
<reference evidence="2 3" key="1">
    <citation type="submission" date="2020-06" db="EMBL/GenBank/DDBJ databases">
        <title>Nonomuraea sp. SMC257, a novel actinomycete isolated from soil.</title>
        <authorList>
            <person name="Chanama M."/>
        </authorList>
    </citation>
    <scope>NUCLEOTIDE SEQUENCE [LARGE SCALE GENOMIC DNA]</scope>
    <source>
        <strain evidence="2 3">SMC257</strain>
    </source>
</reference>
<gene>
    <name evidence="2" type="ORF">HTZ77_44805</name>
</gene>
<proteinExistence type="predicted"/>
<accession>A0A7Y6IIS8</accession>
<dbReference type="InterPro" id="IPR036291">
    <property type="entry name" value="NAD(P)-bd_dom_sf"/>
</dbReference>
<keyword evidence="3" id="KW-1185">Reference proteome</keyword>
<comment type="caution">
    <text evidence="2">The sequence shown here is derived from an EMBL/GenBank/DDBJ whole genome shotgun (WGS) entry which is preliminary data.</text>
</comment>
<evidence type="ECO:0000313" key="2">
    <source>
        <dbReference type="EMBL" id="NUW38468.1"/>
    </source>
</evidence>
<dbReference type="RefSeq" id="WP_175595901.1">
    <property type="nucleotide sequence ID" value="NZ_JABWGN010000037.1"/>
</dbReference>
<feature type="domain" description="NAD-dependent epimerase/dehydratase" evidence="1">
    <location>
        <begin position="2"/>
        <end position="37"/>
    </location>
</feature>
<dbReference type="SUPFAM" id="SSF51735">
    <property type="entry name" value="NAD(P)-binding Rossmann-fold domains"/>
    <property type="match status" value="1"/>
</dbReference>
<sequence>MILVTGATGLVGRHLVTTLREDGAEVRALSRRPTTADLPPGVQVAGRFAAAAARTGRRHSLTGPRPIIDELLARWAATVGVSPAVEQVTGLPAREFARWAAEHADDFR</sequence>
<name>A0A7Y6IIS8_9ACTN</name>
<dbReference type="AlphaFoldDB" id="A0A7Y6IIS8"/>